<evidence type="ECO:0000256" key="5">
    <source>
        <dbReference type="ARBA" id="ARBA00023187"/>
    </source>
</evidence>
<dbReference type="Pfam" id="PF01805">
    <property type="entry name" value="Surp"/>
    <property type="match status" value="2"/>
</dbReference>
<dbReference type="EMBL" id="CAOQHR010000006">
    <property type="protein sequence ID" value="CAI6335997.1"/>
    <property type="molecule type" value="Genomic_DNA"/>
</dbReference>
<dbReference type="Gene3D" id="1.10.10.790">
    <property type="entry name" value="Surp module"/>
    <property type="match status" value="2"/>
</dbReference>
<name>A0A9W4UJ75_9PLEO</name>
<keyword evidence="5" id="KW-0508">mRNA splicing</keyword>
<comment type="subcellular location">
    <subcellularLocation>
        <location evidence="1">Nucleus</location>
    </subcellularLocation>
</comment>
<evidence type="ECO:0000256" key="6">
    <source>
        <dbReference type="ARBA" id="ARBA00023242"/>
    </source>
</evidence>
<dbReference type="OrthoDB" id="447637at2759"/>
<evidence type="ECO:0000259" key="9">
    <source>
        <dbReference type="PROSITE" id="PS50128"/>
    </source>
</evidence>
<feature type="compositionally biased region" description="Pro residues" evidence="8">
    <location>
        <begin position="345"/>
        <end position="371"/>
    </location>
</feature>
<dbReference type="PROSITE" id="PS50128">
    <property type="entry name" value="SURP"/>
    <property type="match status" value="2"/>
</dbReference>
<comment type="caution">
    <text evidence="10">The sequence shown here is derived from an EMBL/GenBank/DDBJ whole genome shotgun (WGS) entry which is preliminary data.</text>
</comment>
<dbReference type="Proteomes" id="UP001152607">
    <property type="component" value="Unassembled WGS sequence"/>
</dbReference>
<feature type="domain" description="SURP motif" evidence="9">
    <location>
        <begin position="75"/>
        <end position="119"/>
    </location>
</feature>
<proteinExistence type="predicted"/>
<evidence type="ECO:0000256" key="1">
    <source>
        <dbReference type="ARBA" id="ARBA00004123"/>
    </source>
</evidence>
<feature type="compositionally biased region" description="Basic and acidic residues" evidence="8">
    <location>
        <begin position="535"/>
        <end position="547"/>
    </location>
</feature>
<reference evidence="10" key="1">
    <citation type="submission" date="2023-01" db="EMBL/GenBank/DDBJ databases">
        <authorList>
            <person name="Van Ghelder C."/>
            <person name="Rancurel C."/>
        </authorList>
    </citation>
    <scope>NUCLEOTIDE SEQUENCE</scope>
    <source>
        <strain evidence="10">CNCM I-4278</strain>
    </source>
</reference>
<keyword evidence="6" id="KW-0539">Nucleus</keyword>
<keyword evidence="3" id="KW-0747">Spliceosome</keyword>
<feature type="region of interest" description="Disordered" evidence="8">
    <location>
        <begin position="1"/>
        <end position="30"/>
    </location>
</feature>
<dbReference type="InterPro" id="IPR022030">
    <property type="entry name" value="SF3A1_dom"/>
</dbReference>
<feature type="region of interest" description="Disordered" evidence="8">
    <location>
        <begin position="500"/>
        <end position="547"/>
    </location>
</feature>
<keyword evidence="4" id="KW-0677">Repeat</keyword>
<dbReference type="GO" id="GO:0005686">
    <property type="term" value="C:U2 snRNP"/>
    <property type="evidence" value="ECO:0007669"/>
    <property type="project" value="TreeGrafter"/>
</dbReference>
<feature type="region of interest" description="Disordered" evidence="8">
    <location>
        <begin position="44"/>
        <end position="63"/>
    </location>
</feature>
<dbReference type="PANTHER" id="PTHR15316:SF1">
    <property type="entry name" value="SPLICING FACTOR 3A SUBUNIT 1"/>
    <property type="match status" value="1"/>
</dbReference>
<dbReference type="GO" id="GO:0000381">
    <property type="term" value="P:regulation of alternative mRNA splicing, via spliceosome"/>
    <property type="evidence" value="ECO:0007669"/>
    <property type="project" value="TreeGrafter"/>
</dbReference>
<evidence type="ECO:0000256" key="3">
    <source>
        <dbReference type="ARBA" id="ARBA00022728"/>
    </source>
</evidence>
<organism evidence="10 11">
    <name type="scientific">Periconia digitata</name>
    <dbReference type="NCBI Taxonomy" id="1303443"/>
    <lineage>
        <taxon>Eukaryota</taxon>
        <taxon>Fungi</taxon>
        <taxon>Dikarya</taxon>
        <taxon>Ascomycota</taxon>
        <taxon>Pezizomycotina</taxon>
        <taxon>Dothideomycetes</taxon>
        <taxon>Pleosporomycetidae</taxon>
        <taxon>Pleosporales</taxon>
        <taxon>Massarineae</taxon>
        <taxon>Periconiaceae</taxon>
        <taxon>Periconia</taxon>
    </lineage>
</organism>
<evidence type="ECO:0000313" key="11">
    <source>
        <dbReference type="Proteomes" id="UP001152607"/>
    </source>
</evidence>
<accession>A0A9W4UJ75</accession>
<evidence type="ECO:0000313" key="10">
    <source>
        <dbReference type="EMBL" id="CAI6335997.1"/>
    </source>
</evidence>
<feature type="coiled-coil region" evidence="7">
    <location>
        <begin position="215"/>
        <end position="280"/>
    </location>
</feature>
<protein>
    <recommendedName>
        <fullName evidence="9">SURP motif domain-containing protein</fullName>
    </recommendedName>
</protein>
<dbReference type="GO" id="GO:0071004">
    <property type="term" value="C:U2-type prespliceosome"/>
    <property type="evidence" value="ECO:0007669"/>
    <property type="project" value="TreeGrafter"/>
</dbReference>
<feature type="compositionally biased region" description="Basic and acidic residues" evidence="8">
    <location>
        <begin position="131"/>
        <end position="146"/>
    </location>
</feature>
<keyword evidence="2" id="KW-0507">mRNA processing</keyword>
<dbReference type="SMART" id="SM00648">
    <property type="entry name" value="SWAP"/>
    <property type="match status" value="2"/>
</dbReference>
<dbReference type="Pfam" id="PF12230">
    <property type="entry name" value="PRP21_like_P"/>
    <property type="match status" value="1"/>
</dbReference>
<evidence type="ECO:0000256" key="2">
    <source>
        <dbReference type="ARBA" id="ARBA00022664"/>
    </source>
</evidence>
<dbReference type="InterPro" id="IPR045146">
    <property type="entry name" value="SF3A1"/>
</dbReference>
<feature type="compositionally biased region" description="Polar residues" evidence="8">
    <location>
        <begin position="525"/>
        <end position="534"/>
    </location>
</feature>
<keyword evidence="11" id="KW-1185">Reference proteome</keyword>
<sequence>MIFPPAGRQAGSTLRWPSAASLDAPRDRHSTHQRLLNAGPAMAAVNGDQVPSGPHGLPNQPPPEIIIPPRNMHEYVRKTADFVARRGDAQQDNILARIRKEPKPMMSFVLPEDPYYPYYQWLIQQFKDGKVSNDQNEKAEDTKPKGPSEPTPFRYSARMPNISSQDLEVLRLTALYTARVGENWLKELRNRELGNSSFEFLRVNHSFNPFFRATVDQYKILLEEEETQEQRIQELQHNIQNRFHMLDRAKERAEYVKYVSEQKEKDVKKAEDEKKEFLSIDWGDFKVIATVLFDEGDDAADLPAPTVLTDLQSASLEQKAAISLSSRRIEEAMPDDVAYYNPSQPQMPPPAFPSPHMAPPVQPPYQHPPPVPMMPMHNRREEEEARMQQERDRAAQAQAAARGAPTNMRIRTDYVPRAKKANVSMVTCPNCKQSLPSDEIQEHMRIELLDPRWKEQRAKTEARYSTVINPTDAANNLKRFASQRDDIYDGVTGVAISEEEAARRKKAATSYDGQPDPAKDAARLQQMQNMNVQEQLRRIQERHGGAQ</sequence>
<dbReference type="AlphaFoldDB" id="A0A9W4UJ75"/>
<dbReference type="GO" id="GO:0045292">
    <property type="term" value="P:mRNA cis splicing, via spliceosome"/>
    <property type="evidence" value="ECO:0007669"/>
    <property type="project" value="InterPro"/>
</dbReference>
<feature type="region of interest" description="Disordered" evidence="8">
    <location>
        <begin position="344"/>
        <end position="371"/>
    </location>
</feature>
<dbReference type="SUPFAM" id="SSF109905">
    <property type="entry name" value="Surp module (SWAP domain)"/>
    <property type="match status" value="2"/>
</dbReference>
<dbReference type="GO" id="GO:0003723">
    <property type="term" value="F:RNA binding"/>
    <property type="evidence" value="ECO:0007669"/>
    <property type="project" value="InterPro"/>
</dbReference>
<evidence type="ECO:0000256" key="4">
    <source>
        <dbReference type="ARBA" id="ARBA00022737"/>
    </source>
</evidence>
<gene>
    <name evidence="10" type="ORF">PDIGIT_LOCUS9086</name>
</gene>
<evidence type="ECO:0000256" key="8">
    <source>
        <dbReference type="SAM" id="MobiDB-lite"/>
    </source>
</evidence>
<dbReference type="InterPro" id="IPR000061">
    <property type="entry name" value="Surp"/>
</dbReference>
<feature type="region of interest" description="Disordered" evidence="8">
    <location>
        <begin position="131"/>
        <end position="157"/>
    </location>
</feature>
<keyword evidence="7" id="KW-0175">Coiled coil</keyword>
<evidence type="ECO:0000256" key="7">
    <source>
        <dbReference type="SAM" id="Coils"/>
    </source>
</evidence>
<dbReference type="GO" id="GO:0071013">
    <property type="term" value="C:catalytic step 2 spliceosome"/>
    <property type="evidence" value="ECO:0007669"/>
    <property type="project" value="TreeGrafter"/>
</dbReference>
<dbReference type="InterPro" id="IPR035967">
    <property type="entry name" value="SWAP/Surp_sf"/>
</dbReference>
<dbReference type="PANTHER" id="PTHR15316">
    <property type="entry name" value="SPLICEOSOME ASSOCIATED PROTEIN 114/SWAP SPLICING FACTOR-RELATED"/>
    <property type="match status" value="1"/>
</dbReference>
<feature type="domain" description="SURP motif" evidence="9">
    <location>
        <begin position="169"/>
        <end position="211"/>
    </location>
</feature>